<organism evidence="1 2">
    <name type="scientific">Rhizobium fredii</name>
    <name type="common">Sinorhizobium fredii</name>
    <dbReference type="NCBI Taxonomy" id="380"/>
    <lineage>
        <taxon>Bacteria</taxon>
        <taxon>Pseudomonadati</taxon>
        <taxon>Pseudomonadota</taxon>
        <taxon>Alphaproteobacteria</taxon>
        <taxon>Hyphomicrobiales</taxon>
        <taxon>Rhizobiaceae</taxon>
        <taxon>Sinorhizobium/Ensifer group</taxon>
        <taxon>Sinorhizobium</taxon>
    </lineage>
</organism>
<evidence type="ECO:0000313" key="1">
    <source>
        <dbReference type="EMBL" id="MQX09834.1"/>
    </source>
</evidence>
<sequence length="50" mass="6091">MAVEHCLFPRFLSYQQFWRGVGSARLLHDSSNRNRFKEKIMQHFKVLQRP</sequence>
<dbReference type="Proteomes" id="UP000466694">
    <property type="component" value="Unassembled WGS sequence"/>
</dbReference>
<dbReference type="AlphaFoldDB" id="A0A844A9I1"/>
<proteinExistence type="predicted"/>
<dbReference type="EMBL" id="WISZ01000131">
    <property type="protein sequence ID" value="MQX09834.1"/>
    <property type="molecule type" value="Genomic_DNA"/>
</dbReference>
<name>A0A844A9I1_RHIFR</name>
<evidence type="ECO:0000313" key="2">
    <source>
        <dbReference type="Proteomes" id="UP000466694"/>
    </source>
</evidence>
<gene>
    <name evidence="1" type="ORF">GHK48_16560</name>
</gene>
<protein>
    <submittedName>
        <fullName evidence="1">Uncharacterized protein</fullName>
    </submittedName>
</protein>
<accession>A0A844A9I1</accession>
<comment type="caution">
    <text evidence="1">The sequence shown here is derived from an EMBL/GenBank/DDBJ whole genome shotgun (WGS) entry which is preliminary data.</text>
</comment>
<reference evidence="1 2" key="1">
    <citation type="journal article" date="2013" name="Genome Biol.">
        <title>Comparative genomics of the core and accessory genomes of 48 Sinorhizobium strains comprising five genospecies.</title>
        <authorList>
            <person name="Sugawara M."/>
            <person name="Epstein B."/>
            <person name="Badgley B.D."/>
            <person name="Unno T."/>
            <person name="Xu L."/>
            <person name="Reese J."/>
            <person name="Gyaneshwar P."/>
            <person name="Denny R."/>
            <person name="Mudge J."/>
            <person name="Bharti A.K."/>
            <person name="Farmer A.D."/>
            <person name="May G.D."/>
            <person name="Woodward J.E."/>
            <person name="Medigue C."/>
            <person name="Vallenet D."/>
            <person name="Lajus A."/>
            <person name="Rouy Z."/>
            <person name="Martinez-Vaz B."/>
            <person name="Tiffin P."/>
            <person name="Young N.D."/>
            <person name="Sadowsky M.J."/>
        </authorList>
    </citation>
    <scope>NUCLEOTIDE SEQUENCE [LARGE SCALE GENOMIC DNA]</scope>
    <source>
        <strain evidence="1 2">USDA205</strain>
    </source>
</reference>